<comment type="similarity">
    <text evidence="1">Belongs to the SDHAF4 family.</text>
</comment>
<protein>
    <recommendedName>
        <fullName evidence="2">Succinate dehydrogenase assembly factor 4, mitochondrial</fullName>
    </recommendedName>
</protein>
<feature type="region of interest" description="Disordered" evidence="3">
    <location>
        <begin position="97"/>
        <end position="140"/>
    </location>
</feature>
<organism evidence="4 5">
    <name type="scientific">Drechmeria coniospora</name>
    <name type="common">Nematophagous fungus</name>
    <name type="synonym">Meria coniospora</name>
    <dbReference type="NCBI Taxonomy" id="98403"/>
    <lineage>
        <taxon>Eukaryota</taxon>
        <taxon>Fungi</taxon>
        <taxon>Dikarya</taxon>
        <taxon>Ascomycota</taxon>
        <taxon>Pezizomycotina</taxon>
        <taxon>Sordariomycetes</taxon>
        <taxon>Hypocreomycetidae</taxon>
        <taxon>Hypocreales</taxon>
        <taxon>Ophiocordycipitaceae</taxon>
        <taxon>Drechmeria</taxon>
    </lineage>
</organism>
<dbReference type="Proteomes" id="UP000076580">
    <property type="component" value="Chromosome 02"/>
</dbReference>
<dbReference type="Pfam" id="PF07896">
    <property type="entry name" value="DUF1674"/>
    <property type="match status" value="1"/>
</dbReference>
<reference evidence="4 5" key="1">
    <citation type="journal article" date="2016" name="Sci. Rep.">
        <title>Insights into Adaptations to a Near-Obligate Nematode Endoparasitic Lifestyle from the Finished Genome of Drechmeria coniospora.</title>
        <authorList>
            <person name="Zhang L."/>
            <person name="Zhou Z."/>
            <person name="Guo Q."/>
            <person name="Fokkens L."/>
            <person name="Miskei M."/>
            <person name="Pocsi I."/>
            <person name="Zhang W."/>
            <person name="Chen M."/>
            <person name="Wang L."/>
            <person name="Sun Y."/>
            <person name="Donzelli B.G."/>
            <person name="Gibson D.M."/>
            <person name="Nelson D.R."/>
            <person name="Luo J.G."/>
            <person name="Rep M."/>
            <person name="Liu H."/>
            <person name="Yang S."/>
            <person name="Wang J."/>
            <person name="Krasnoff S.B."/>
            <person name="Xu Y."/>
            <person name="Molnar I."/>
            <person name="Lin M."/>
        </authorList>
    </citation>
    <scope>NUCLEOTIDE SEQUENCE [LARGE SCALE GENOMIC DNA]</scope>
    <source>
        <strain evidence="4 5">ARSEF 6962</strain>
    </source>
</reference>
<dbReference type="PANTHER" id="PTHR28524">
    <property type="entry name" value="SUCCINATE DEHYDROGENASE ASSEMBLY FACTOR 4, MITOCHONDRIAL"/>
    <property type="match status" value="1"/>
</dbReference>
<gene>
    <name evidence="4" type="ORF">DCS_05516</name>
</gene>
<dbReference type="RefSeq" id="XP_040657852.1">
    <property type="nucleotide sequence ID" value="XM_040802819.1"/>
</dbReference>
<comment type="caution">
    <text evidence="4">The sequence shown here is derived from an EMBL/GenBank/DDBJ whole genome shotgun (WGS) entry which is preliminary data.</text>
</comment>
<evidence type="ECO:0000256" key="1">
    <source>
        <dbReference type="ARBA" id="ARBA00005701"/>
    </source>
</evidence>
<evidence type="ECO:0000313" key="4">
    <source>
        <dbReference type="EMBL" id="KYK58500.1"/>
    </source>
</evidence>
<evidence type="ECO:0000256" key="3">
    <source>
        <dbReference type="SAM" id="MobiDB-lite"/>
    </source>
</evidence>
<accession>A0A151GN33</accession>
<dbReference type="AlphaFoldDB" id="A0A151GN33"/>
<dbReference type="InterPro" id="IPR012875">
    <property type="entry name" value="SDHF4"/>
</dbReference>
<dbReference type="EMBL" id="LAYC01000002">
    <property type="protein sequence ID" value="KYK58500.1"/>
    <property type="molecule type" value="Genomic_DNA"/>
</dbReference>
<dbReference type="GO" id="GO:0005739">
    <property type="term" value="C:mitochondrion"/>
    <property type="evidence" value="ECO:0007669"/>
    <property type="project" value="TreeGrafter"/>
</dbReference>
<sequence length="140" mass="14979">MHPRLTPFVGRALLLPKLFVRPSSFQSRPAPPKLPADEQIEFERLQRAAAVSSAFQALDGAVNPSPSAPADANLPSKATSEEQVGADADADALQGLMRGAPPEFEGDVNPKTGEVGGPKREPLRWGSQGDWSYNGRVTDF</sequence>
<name>A0A151GN33_DRECN</name>
<dbReference type="OrthoDB" id="201362at2759"/>
<dbReference type="GO" id="GO:0034553">
    <property type="term" value="P:mitochondrial respiratory chain complex II assembly"/>
    <property type="evidence" value="ECO:0007669"/>
    <property type="project" value="TreeGrafter"/>
</dbReference>
<dbReference type="PANTHER" id="PTHR28524:SF3">
    <property type="entry name" value="SUCCINATE DEHYDROGENASE ASSEMBLY FACTOR 4, MITOCHONDRIAL"/>
    <property type="match status" value="1"/>
</dbReference>
<dbReference type="GeneID" id="63718159"/>
<dbReference type="InParanoid" id="A0A151GN33"/>
<dbReference type="FunCoup" id="A0A151GN33">
    <property type="interactions" value="62"/>
</dbReference>
<dbReference type="STRING" id="98403.A0A151GN33"/>
<evidence type="ECO:0000313" key="5">
    <source>
        <dbReference type="Proteomes" id="UP000076580"/>
    </source>
</evidence>
<keyword evidence="5" id="KW-1185">Reference proteome</keyword>
<evidence type="ECO:0000256" key="2">
    <source>
        <dbReference type="ARBA" id="ARBA00022170"/>
    </source>
</evidence>
<proteinExistence type="inferred from homology"/>
<feature type="region of interest" description="Disordered" evidence="3">
    <location>
        <begin position="59"/>
        <end position="85"/>
    </location>
</feature>